<sequence>MKNTCRKGNCTYCHHPLFHDDEIDTTEAAAQKKKRRQMNVEPKEKPTENTPASDSASITCRARQNTLVFCSLELECKRFFIRKKRGDEFGIFRLTEHVIVATFG</sequence>
<evidence type="ECO:0000313" key="3">
    <source>
        <dbReference type="Proteomes" id="UP000054843"/>
    </source>
</evidence>
<feature type="region of interest" description="Disordered" evidence="1">
    <location>
        <begin position="27"/>
        <end position="57"/>
    </location>
</feature>
<dbReference type="AlphaFoldDB" id="A0A0V1N3X8"/>
<comment type="caution">
    <text evidence="2">The sequence shown here is derived from an EMBL/GenBank/DDBJ whole genome shotgun (WGS) entry which is preliminary data.</text>
</comment>
<feature type="compositionally biased region" description="Polar residues" evidence="1">
    <location>
        <begin position="48"/>
        <end position="57"/>
    </location>
</feature>
<evidence type="ECO:0000313" key="2">
    <source>
        <dbReference type="EMBL" id="KRZ78705.1"/>
    </source>
</evidence>
<dbReference type="EMBL" id="JYDO01000011">
    <property type="protein sequence ID" value="KRZ78705.1"/>
    <property type="molecule type" value="Genomic_DNA"/>
</dbReference>
<dbReference type="OrthoDB" id="5926839at2759"/>
<gene>
    <name evidence="2" type="ORF">T10_10016</name>
</gene>
<dbReference type="Proteomes" id="UP000054843">
    <property type="component" value="Unassembled WGS sequence"/>
</dbReference>
<organism evidence="2 3">
    <name type="scientific">Trichinella papuae</name>
    <dbReference type="NCBI Taxonomy" id="268474"/>
    <lineage>
        <taxon>Eukaryota</taxon>
        <taxon>Metazoa</taxon>
        <taxon>Ecdysozoa</taxon>
        <taxon>Nematoda</taxon>
        <taxon>Enoplea</taxon>
        <taxon>Dorylaimia</taxon>
        <taxon>Trichinellida</taxon>
        <taxon>Trichinellidae</taxon>
        <taxon>Trichinella</taxon>
    </lineage>
</organism>
<reference evidence="2 3" key="1">
    <citation type="submission" date="2015-01" db="EMBL/GenBank/DDBJ databases">
        <title>Evolution of Trichinella species and genotypes.</title>
        <authorList>
            <person name="Korhonen P.K."/>
            <person name="Edoardo P."/>
            <person name="Giuseppe L.R."/>
            <person name="Gasser R.B."/>
        </authorList>
    </citation>
    <scope>NUCLEOTIDE SEQUENCE [LARGE SCALE GENOMIC DNA]</scope>
    <source>
        <strain evidence="2">ISS1980</strain>
    </source>
</reference>
<name>A0A0V1N3X8_9BILA</name>
<proteinExistence type="predicted"/>
<keyword evidence="3" id="KW-1185">Reference proteome</keyword>
<protein>
    <submittedName>
        <fullName evidence="2">Uncharacterized protein</fullName>
    </submittedName>
</protein>
<accession>A0A0V1N3X8</accession>
<dbReference type="STRING" id="268474.A0A0V1N3X8"/>
<evidence type="ECO:0000256" key="1">
    <source>
        <dbReference type="SAM" id="MobiDB-lite"/>
    </source>
</evidence>